<gene>
    <name evidence="1" type="ORF">ACFQ44_13650</name>
</gene>
<organism evidence="1 2">
    <name type="scientific">Levilactobacillus lanxiensis</name>
    <dbReference type="NCBI Taxonomy" id="2799568"/>
    <lineage>
        <taxon>Bacteria</taxon>
        <taxon>Bacillati</taxon>
        <taxon>Bacillota</taxon>
        <taxon>Bacilli</taxon>
        <taxon>Lactobacillales</taxon>
        <taxon>Lactobacillaceae</taxon>
        <taxon>Levilactobacillus</taxon>
    </lineage>
</organism>
<dbReference type="Proteomes" id="UP001597189">
    <property type="component" value="Unassembled WGS sequence"/>
</dbReference>
<evidence type="ECO:0008006" key="3">
    <source>
        <dbReference type="Google" id="ProtNLM"/>
    </source>
</evidence>
<evidence type="ECO:0000313" key="1">
    <source>
        <dbReference type="EMBL" id="MFD1456699.1"/>
    </source>
</evidence>
<keyword evidence="2" id="KW-1185">Reference proteome</keyword>
<comment type="caution">
    <text evidence="1">The sequence shown here is derived from an EMBL/GenBank/DDBJ whole genome shotgun (WGS) entry which is preliminary data.</text>
</comment>
<dbReference type="RefSeq" id="WP_203647172.1">
    <property type="nucleotide sequence ID" value="NZ_BOLN01000018.1"/>
</dbReference>
<name>A0ABW4D536_9LACO</name>
<evidence type="ECO:0000313" key="2">
    <source>
        <dbReference type="Proteomes" id="UP001597189"/>
    </source>
</evidence>
<protein>
    <recommendedName>
        <fullName evidence="3">DUF4828 domain-containing protein</fullName>
    </recommendedName>
</protein>
<accession>A0ABW4D536</accession>
<reference evidence="2" key="1">
    <citation type="journal article" date="2019" name="Int. J. Syst. Evol. Microbiol.">
        <title>The Global Catalogue of Microorganisms (GCM) 10K type strain sequencing project: providing services to taxonomists for standard genome sequencing and annotation.</title>
        <authorList>
            <consortium name="The Broad Institute Genomics Platform"/>
            <consortium name="The Broad Institute Genome Sequencing Center for Infectious Disease"/>
            <person name="Wu L."/>
            <person name="Ma J."/>
        </authorList>
    </citation>
    <scope>NUCLEOTIDE SEQUENCE [LARGE SCALE GENOMIC DNA]</scope>
    <source>
        <strain evidence="2">CCM 8979</strain>
    </source>
</reference>
<sequence length="124" mass="14331">MSKRQVKGLIAVLIVVFLGVETVKIARMPHHLTTQQILQRFSWHINTKQGSVGIAKFSKSMMEITHAHSSHHYRYSVDDYNQVLSIRSGRLSGRYAMKMDTIDYKLVPEKGHRGQQDIRLIRID</sequence>
<proteinExistence type="predicted"/>
<dbReference type="EMBL" id="JBHTOD010000018">
    <property type="protein sequence ID" value="MFD1456699.1"/>
    <property type="molecule type" value="Genomic_DNA"/>
</dbReference>